<gene>
    <name evidence="2" type="ORF">DF222_00770</name>
</gene>
<keyword evidence="1" id="KW-0472">Membrane</keyword>
<dbReference type="RefSeq" id="WP_108430896.1">
    <property type="nucleotide sequence ID" value="NZ_CP026947.1"/>
</dbReference>
<accession>A0A2U1T9W2</accession>
<feature type="transmembrane region" description="Helical" evidence="1">
    <location>
        <begin position="178"/>
        <end position="197"/>
    </location>
</feature>
<evidence type="ECO:0000256" key="1">
    <source>
        <dbReference type="SAM" id="Phobius"/>
    </source>
</evidence>
<dbReference type="KEGG" id="cyz:C3B44_02040"/>
<evidence type="ECO:0000313" key="3">
    <source>
        <dbReference type="Proteomes" id="UP000244989"/>
    </source>
</evidence>
<keyword evidence="1" id="KW-0812">Transmembrane</keyword>
<dbReference type="EMBL" id="QEEZ01000001">
    <property type="protein sequence ID" value="PWC02814.1"/>
    <property type="molecule type" value="Genomic_DNA"/>
</dbReference>
<evidence type="ECO:0000313" key="2">
    <source>
        <dbReference type="EMBL" id="PWC02814.1"/>
    </source>
</evidence>
<dbReference type="Proteomes" id="UP000244989">
    <property type="component" value="Unassembled WGS sequence"/>
</dbReference>
<protein>
    <recommendedName>
        <fullName evidence="4">DUF998 domain-containing protein</fullName>
    </recommendedName>
</protein>
<feature type="transmembrane region" description="Helical" evidence="1">
    <location>
        <begin position="67"/>
        <end position="87"/>
    </location>
</feature>
<keyword evidence="1" id="KW-1133">Transmembrane helix</keyword>
<feature type="transmembrane region" description="Helical" evidence="1">
    <location>
        <begin position="92"/>
        <end position="110"/>
    </location>
</feature>
<dbReference type="AlphaFoldDB" id="A0A2U1T9W2"/>
<feature type="transmembrane region" description="Helical" evidence="1">
    <location>
        <begin position="148"/>
        <end position="166"/>
    </location>
</feature>
<proteinExistence type="predicted"/>
<comment type="caution">
    <text evidence="2">The sequence shown here is derived from an EMBL/GenBank/DDBJ whole genome shotgun (WGS) entry which is preliminary data.</text>
</comment>
<keyword evidence="3" id="KW-1185">Reference proteome</keyword>
<sequence>MEGNRKAGFALIAAGVLVIVGQLLAVSGWAAGDYLLRDHAIGDLGMSSCTMITEDTHIRYVCSGGYAWFRLGTGLGAAALLLAVLLWRRLPAWLLLGTAAAIATAGVIIPDPRANAHVIALTFVAAFTWIAMALVIAKTYRTRRPVSIITAVLLLVSVIGVIIWLTVPALSPGLFQRLGLDTLLLWLLYLGATLATGKRDVDKHQRRDEEQKLRDEAVRRAARELG</sequence>
<feature type="transmembrane region" description="Helical" evidence="1">
    <location>
        <begin position="7"/>
        <end position="30"/>
    </location>
</feature>
<organism evidence="2 3">
    <name type="scientific">Corynebacterium yudongzhengii</name>
    <dbReference type="NCBI Taxonomy" id="2080740"/>
    <lineage>
        <taxon>Bacteria</taxon>
        <taxon>Bacillati</taxon>
        <taxon>Actinomycetota</taxon>
        <taxon>Actinomycetes</taxon>
        <taxon>Mycobacteriales</taxon>
        <taxon>Corynebacteriaceae</taxon>
        <taxon>Corynebacterium</taxon>
    </lineage>
</organism>
<feature type="transmembrane region" description="Helical" evidence="1">
    <location>
        <begin position="116"/>
        <end position="136"/>
    </location>
</feature>
<reference evidence="3" key="1">
    <citation type="submission" date="2018-04" db="EMBL/GenBank/DDBJ databases">
        <authorList>
            <person name="Liu S."/>
            <person name="Wang Z."/>
            <person name="Li J."/>
        </authorList>
    </citation>
    <scope>NUCLEOTIDE SEQUENCE [LARGE SCALE GENOMIC DNA]</scope>
    <source>
        <strain evidence="3">2189</strain>
    </source>
</reference>
<evidence type="ECO:0008006" key="4">
    <source>
        <dbReference type="Google" id="ProtNLM"/>
    </source>
</evidence>
<name>A0A2U1T9W2_9CORY</name>